<feature type="domain" description="UBC core" evidence="1">
    <location>
        <begin position="10"/>
        <end position="157"/>
    </location>
</feature>
<dbReference type="Proteomes" id="UP000689195">
    <property type="component" value="Unassembled WGS sequence"/>
</dbReference>
<proteinExistence type="predicted"/>
<organism evidence="2 3">
    <name type="scientific">Paramecium pentaurelia</name>
    <dbReference type="NCBI Taxonomy" id="43138"/>
    <lineage>
        <taxon>Eukaryota</taxon>
        <taxon>Sar</taxon>
        <taxon>Alveolata</taxon>
        <taxon>Ciliophora</taxon>
        <taxon>Intramacronucleata</taxon>
        <taxon>Oligohymenophorea</taxon>
        <taxon>Peniculida</taxon>
        <taxon>Parameciidae</taxon>
        <taxon>Paramecium</taxon>
    </lineage>
</organism>
<comment type="caution">
    <text evidence="2">The sequence shown here is derived from an EMBL/GenBank/DDBJ whole genome shotgun (WGS) entry which is preliminary data.</text>
</comment>
<evidence type="ECO:0000313" key="3">
    <source>
        <dbReference type="Proteomes" id="UP000689195"/>
    </source>
</evidence>
<protein>
    <recommendedName>
        <fullName evidence="1">UBC core domain-containing protein</fullName>
    </recommendedName>
</protein>
<evidence type="ECO:0000259" key="1">
    <source>
        <dbReference type="PROSITE" id="PS50127"/>
    </source>
</evidence>
<sequence>MASNIFVLRHGQKRILKEINTFKLWQLSDIKIGLIDQKDIYNLWASIEGPQETPYQDGLFNLSFQYPNEYPYQAPKIMFKTPIYHPNINQLGEISLDILMDDWNAALSIQTTLLSIQSILDSPLLDNPIEPEIAWIYQNDRSLYNKTVRMWVKKYAQ</sequence>
<dbReference type="EMBL" id="CAJJDO010000087">
    <property type="protein sequence ID" value="CAD8186322.1"/>
    <property type="molecule type" value="Genomic_DNA"/>
</dbReference>
<dbReference type="SMART" id="SM00212">
    <property type="entry name" value="UBCc"/>
    <property type="match status" value="1"/>
</dbReference>
<accession>A0A8S1WCP3</accession>
<dbReference type="PROSITE" id="PS50127">
    <property type="entry name" value="UBC_2"/>
    <property type="match status" value="1"/>
</dbReference>
<gene>
    <name evidence="2" type="ORF">PPENT_87.1.T0870007</name>
</gene>
<evidence type="ECO:0000313" key="2">
    <source>
        <dbReference type="EMBL" id="CAD8186322.1"/>
    </source>
</evidence>
<dbReference type="OrthoDB" id="9973183at2759"/>
<name>A0A8S1WCP3_9CILI</name>
<dbReference type="AlphaFoldDB" id="A0A8S1WCP3"/>
<dbReference type="Pfam" id="PF00179">
    <property type="entry name" value="UQ_con"/>
    <property type="match status" value="1"/>
</dbReference>
<dbReference type="InterPro" id="IPR000608">
    <property type="entry name" value="UBC"/>
</dbReference>
<dbReference type="PANTHER" id="PTHR24068">
    <property type="entry name" value="UBIQUITIN-CONJUGATING ENZYME E2"/>
    <property type="match status" value="1"/>
</dbReference>
<reference evidence="2" key="1">
    <citation type="submission" date="2021-01" db="EMBL/GenBank/DDBJ databases">
        <authorList>
            <consortium name="Genoscope - CEA"/>
            <person name="William W."/>
        </authorList>
    </citation>
    <scope>NUCLEOTIDE SEQUENCE</scope>
</reference>
<keyword evidence="3" id="KW-1185">Reference proteome</keyword>